<feature type="transmembrane region" description="Helical" evidence="5">
    <location>
        <begin position="362"/>
        <end position="378"/>
    </location>
</feature>
<evidence type="ECO:0000259" key="6">
    <source>
        <dbReference type="Pfam" id="PF04932"/>
    </source>
</evidence>
<sequence>MNPKLEKALAILGMLVFSGAIGMASYGRGSDGAGGSAGGSNPFDKIMMVLRYAYYAYTIVMLTLRLKTVIRPALRDVLIWGLMGVIVMSYLWSDFPDISEKNGRLTLLTSLFGLYIASRYNMKEIMNILQWTFGISVVFSLLYSGALPNYGIEQGTHKGAWRGPLLHKNHFARFMAISTVPLLFAALKAKKHRRIMWGIFILSVLMVQLSTSKTGLLVFLTLMLLVPLCKALQSTKSVVVPFLIVIVLIGASAATWLVSNWEPFLYGLGKDPTLTGRTDIWEFVIDKIKERPWLGFGYEAFWQPGGEGENVKFYIFLVLSQAHNGYLDVAVHLGLIGFALWFGSLILCFFRGLIWARVGGEIEDLWPLLYVIFLLVYNNTESTIVETNSFFWILYVIATLSMKRIRAVIPSAWEVETEEVETKPKKLV</sequence>
<evidence type="ECO:0000256" key="5">
    <source>
        <dbReference type="SAM" id="Phobius"/>
    </source>
</evidence>
<feature type="transmembrane region" description="Helical" evidence="5">
    <location>
        <begin position="329"/>
        <end position="350"/>
    </location>
</feature>
<feature type="domain" description="O-antigen ligase-related" evidence="6">
    <location>
        <begin position="199"/>
        <end position="342"/>
    </location>
</feature>
<reference evidence="7 8" key="1">
    <citation type="submission" date="2024-09" db="EMBL/GenBank/DDBJ databases">
        <title>Floridaenema gen nov. (Aerosakkonemataceae, Aerosakkonematales ord. nov., Cyanobacteria) from benthic tropical and subtropical fresh waters, with the description of four new species.</title>
        <authorList>
            <person name="Moretto J.A."/>
            <person name="Berthold D.E."/>
            <person name="Lefler F.W."/>
            <person name="Huang I.-S."/>
            <person name="Laughinghouse H. IV."/>
        </authorList>
    </citation>
    <scope>NUCLEOTIDE SEQUENCE [LARGE SCALE GENOMIC DNA]</scope>
    <source>
        <strain evidence="7 8">BLCC-F50</strain>
    </source>
</reference>
<dbReference type="PANTHER" id="PTHR37422">
    <property type="entry name" value="TEICHURONIC ACID BIOSYNTHESIS PROTEIN TUAE"/>
    <property type="match status" value="1"/>
</dbReference>
<evidence type="ECO:0000256" key="3">
    <source>
        <dbReference type="ARBA" id="ARBA00022989"/>
    </source>
</evidence>
<dbReference type="EMBL" id="JBHFNR010000032">
    <property type="protein sequence ID" value="MFB2892355.1"/>
    <property type="molecule type" value="Genomic_DNA"/>
</dbReference>
<evidence type="ECO:0000313" key="8">
    <source>
        <dbReference type="Proteomes" id="UP001576784"/>
    </source>
</evidence>
<feature type="transmembrane region" description="Helical" evidence="5">
    <location>
        <begin position="104"/>
        <end position="121"/>
    </location>
</feature>
<keyword evidence="7" id="KW-0436">Ligase</keyword>
<proteinExistence type="predicted"/>
<evidence type="ECO:0000256" key="1">
    <source>
        <dbReference type="ARBA" id="ARBA00004141"/>
    </source>
</evidence>
<evidence type="ECO:0000256" key="2">
    <source>
        <dbReference type="ARBA" id="ARBA00022692"/>
    </source>
</evidence>
<keyword evidence="8" id="KW-1185">Reference proteome</keyword>
<evidence type="ECO:0000313" key="7">
    <source>
        <dbReference type="EMBL" id="MFB2892355.1"/>
    </source>
</evidence>
<evidence type="ECO:0000256" key="4">
    <source>
        <dbReference type="ARBA" id="ARBA00023136"/>
    </source>
</evidence>
<keyword evidence="2 5" id="KW-0812">Transmembrane</keyword>
<dbReference type="RefSeq" id="WP_413262027.1">
    <property type="nucleotide sequence ID" value="NZ_JBHFNR010000032.1"/>
</dbReference>
<keyword evidence="3 5" id="KW-1133">Transmembrane helix</keyword>
<feature type="transmembrane region" description="Helical" evidence="5">
    <location>
        <begin position="73"/>
        <end position="92"/>
    </location>
</feature>
<feature type="transmembrane region" description="Helical" evidence="5">
    <location>
        <begin position="239"/>
        <end position="258"/>
    </location>
</feature>
<dbReference type="InterPro" id="IPR051533">
    <property type="entry name" value="WaaL-like"/>
</dbReference>
<accession>A0ABV4XLC5</accession>
<feature type="transmembrane region" description="Helical" evidence="5">
    <location>
        <begin position="170"/>
        <end position="187"/>
    </location>
</feature>
<organism evidence="7 8">
    <name type="scientific">Floridaenema flaviceps BLCC-F50</name>
    <dbReference type="NCBI Taxonomy" id="3153642"/>
    <lineage>
        <taxon>Bacteria</taxon>
        <taxon>Bacillati</taxon>
        <taxon>Cyanobacteriota</taxon>
        <taxon>Cyanophyceae</taxon>
        <taxon>Oscillatoriophycideae</taxon>
        <taxon>Aerosakkonematales</taxon>
        <taxon>Aerosakkonemataceae</taxon>
        <taxon>Floridanema</taxon>
        <taxon>Floridanema flaviceps</taxon>
    </lineage>
</organism>
<comment type="caution">
    <text evidence="7">The sequence shown here is derived from an EMBL/GenBank/DDBJ whole genome shotgun (WGS) entry which is preliminary data.</text>
</comment>
<dbReference type="Pfam" id="PF04932">
    <property type="entry name" value="Wzy_C"/>
    <property type="match status" value="1"/>
</dbReference>
<dbReference type="GO" id="GO:0016874">
    <property type="term" value="F:ligase activity"/>
    <property type="evidence" value="ECO:0007669"/>
    <property type="project" value="UniProtKB-KW"/>
</dbReference>
<dbReference type="PANTHER" id="PTHR37422:SF17">
    <property type="entry name" value="O-ANTIGEN LIGASE"/>
    <property type="match status" value="1"/>
</dbReference>
<protein>
    <submittedName>
        <fullName evidence="7">O-antigen ligase family protein</fullName>
    </submittedName>
</protein>
<comment type="subcellular location">
    <subcellularLocation>
        <location evidence="1">Membrane</location>
        <topology evidence="1">Multi-pass membrane protein</topology>
    </subcellularLocation>
</comment>
<gene>
    <name evidence="7" type="ORF">ACE1CI_05350</name>
</gene>
<feature type="transmembrane region" description="Helical" evidence="5">
    <location>
        <begin position="128"/>
        <end position="150"/>
    </location>
</feature>
<name>A0ABV4XLC5_9CYAN</name>
<dbReference type="Proteomes" id="UP001576784">
    <property type="component" value="Unassembled WGS sequence"/>
</dbReference>
<keyword evidence="4 5" id="KW-0472">Membrane</keyword>
<dbReference type="InterPro" id="IPR007016">
    <property type="entry name" value="O-antigen_ligase-rel_domated"/>
</dbReference>
<feature type="transmembrane region" description="Helical" evidence="5">
    <location>
        <begin position="48"/>
        <end position="66"/>
    </location>
</feature>